<dbReference type="EMBL" id="LYDR01000055">
    <property type="protein sequence ID" value="ODA33376.1"/>
    <property type="molecule type" value="Genomic_DNA"/>
</dbReference>
<dbReference type="RefSeq" id="WP_068846931.1">
    <property type="nucleotide sequence ID" value="NZ_LYDR01000055.1"/>
</dbReference>
<keyword evidence="2" id="KW-1185">Reference proteome</keyword>
<dbReference type="OrthoDB" id="5288100at2"/>
<comment type="caution">
    <text evidence="1">The sequence shown here is derived from an EMBL/GenBank/DDBJ whole genome shotgun (WGS) entry which is preliminary data.</text>
</comment>
<reference evidence="1 2" key="1">
    <citation type="submission" date="2016-05" db="EMBL/GenBank/DDBJ databases">
        <title>Genomic and physiological characterization of Planctopirus sp. isolated from fresh water lake.</title>
        <authorList>
            <person name="Subhash Y."/>
            <person name="Ramana C."/>
        </authorList>
    </citation>
    <scope>NUCLEOTIDE SEQUENCE [LARGE SCALE GENOMIC DNA]</scope>
    <source>
        <strain evidence="1 2">JC280</strain>
    </source>
</reference>
<accession>A0A1C3EJG5</accession>
<dbReference type="STRING" id="1841610.A6X21_18965"/>
<dbReference type="Gene3D" id="3.40.50.620">
    <property type="entry name" value="HUPs"/>
    <property type="match status" value="1"/>
</dbReference>
<dbReference type="Proteomes" id="UP000094828">
    <property type="component" value="Unassembled WGS sequence"/>
</dbReference>
<dbReference type="Gene3D" id="1.25.40.80">
    <property type="match status" value="1"/>
</dbReference>
<dbReference type="AlphaFoldDB" id="A0A1C3EJG5"/>
<dbReference type="PANTHER" id="PTHR38657:SF1">
    <property type="entry name" value="SLR1343 PROTEIN"/>
    <property type="match status" value="1"/>
</dbReference>
<dbReference type="Gene3D" id="1.10.579.10">
    <property type="entry name" value="DNA Cyclobutane Dipyrimidine Photolyase, subunit A, domain 3"/>
    <property type="match status" value="1"/>
</dbReference>
<dbReference type="InterPro" id="IPR007357">
    <property type="entry name" value="PhrB-like"/>
</dbReference>
<dbReference type="PANTHER" id="PTHR38657">
    <property type="entry name" value="SLR1343 PROTEIN"/>
    <property type="match status" value="1"/>
</dbReference>
<sequence>MPRRSAVSHTPPSGAHRFLIILGDQLDVNSAIFSQYCPETDILWMAETPEEVEQIWCHRLRITFFFSAMRHFRDELRAKKFHVHYRELNEDPVQDEGQTFTDLLLRDAHEVGIKELVVVEPGDWRVKQRLEAAARKLGIPLTYLDDTHFFATHVDFQKFASGKKKLILEYFYREMRKKHQILVDEAGQPEGGQWNFDHENRESFGSSGPGKLPAPLKFSPDTITQEVTDLVRARFPSNPGEVFDETLAVTRADALKLLKYFVRHHLPRFGRYEDAMWTGEATLHHSRLSVYLNVKLLNPRECVQAAVEAYQAGQVDLASTEGFVRQILGWREFIRGIYWSHMPRYAELNFFEHQQPLPSFFWDGKTEMVCVRESMNHVLKHGYAHHIHRLMVLGNLSQTFGAHPYQFHQWHMAMYLDAIDWVSLPNTLGMSQFGDGGIVGTKPYCATGAYISRMSNFCQNCRFDPKKSTGKDACPITTFYWDFLSRHREQLRGNQRMAMQLKNVDRKTEVELAEIQQQAEDLRRSWLNNEGVKKH</sequence>
<protein>
    <submittedName>
        <fullName evidence="1">Deoxyribodipyrimidine photolyase</fullName>
    </submittedName>
</protein>
<evidence type="ECO:0000313" key="1">
    <source>
        <dbReference type="EMBL" id="ODA33376.1"/>
    </source>
</evidence>
<dbReference type="Pfam" id="PF04244">
    <property type="entry name" value="DPRP"/>
    <property type="match status" value="1"/>
</dbReference>
<dbReference type="InterPro" id="IPR036134">
    <property type="entry name" value="Crypto/Photolyase_FAD-like_sf"/>
</dbReference>
<dbReference type="InterPro" id="IPR052551">
    <property type="entry name" value="UV-DNA_repair_photolyase"/>
</dbReference>
<dbReference type="GO" id="GO:0016829">
    <property type="term" value="F:lyase activity"/>
    <property type="evidence" value="ECO:0007669"/>
    <property type="project" value="UniProtKB-KW"/>
</dbReference>
<proteinExistence type="predicted"/>
<dbReference type="SUPFAM" id="SSF48173">
    <property type="entry name" value="Cryptochrome/photolyase FAD-binding domain"/>
    <property type="match status" value="1"/>
</dbReference>
<gene>
    <name evidence="1" type="ORF">A6X21_18965</name>
</gene>
<name>A0A1C3EJG5_9PLAN</name>
<dbReference type="Gene3D" id="1.10.10.1710">
    <property type="entry name" value="Deoxyribodipyrimidine photolyase-related"/>
    <property type="match status" value="1"/>
</dbReference>
<organism evidence="1 2">
    <name type="scientific">Planctopirus hydrillae</name>
    <dbReference type="NCBI Taxonomy" id="1841610"/>
    <lineage>
        <taxon>Bacteria</taxon>
        <taxon>Pseudomonadati</taxon>
        <taxon>Planctomycetota</taxon>
        <taxon>Planctomycetia</taxon>
        <taxon>Planctomycetales</taxon>
        <taxon>Planctomycetaceae</taxon>
        <taxon>Planctopirus</taxon>
    </lineage>
</organism>
<evidence type="ECO:0000313" key="2">
    <source>
        <dbReference type="Proteomes" id="UP000094828"/>
    </source>
</evidence>
<dbReference type="InterPro" id="IPR014729">
    <property type="entry name" value="Rossmann-like_a/b/a_fold"/>
</dbReference>
<keyword evidence="1" id="KW-0456">Lyase</keyword>